<dbReference type="SUPFAM" id="SSF48403">
    <property type="entry name" value="Ankyrin repeat"/>
    <property type="match status" value="1"/>
</dbReference>
<feature type="region of interest" description="Disordered" evidence="5">
    <location>
        <begin position="79"/>
        <end position="137"/>
    </location>
</feature>
<feature type="repeat" description="ANK" evidence="4">
    <location>
        <begin position="331"/>
        <end position="364"/>
    </location>
</feature>
<evidence type="ECO:0000313" key="8">
    <source>
        <dbReference type="Proteomes" id="UP000472262"/>
    </source>
</evidence>
<comment type="similarity">
    <text evidence="3">Belongs to the SOWAH family.</text>
</comment>
<evidence type="ECO:0000259" key="6">
    <source>
        <dbReference type="Pfam" id="PF25877"/>
    </source>
</evidence>
<feature type="compositionally biased region" description="Basic and acidic residues" evidence="5">
    <location>
        <begin position="83"/>
        <end position="119"/>
    </location>
</feature>
<dbReference type="OMA" id="IEHEWIV"/>
<dbReference type="Pfam" id="PF12796">
    <property type="entry name" value="Ank_2"/>
    <property type="match status" value="1"/>
</dbReference>
<dbReference type="AlphaFoldDB" id="A0A672KEP6"/>
<evidence type="ECO:0000313" key="7">
    <source>
        <dbReference type="Ensembl" id="ENSSGRP00000007883.1"/>
    </source>
</evidence>
<dbReference type="PROSITE" id="PS50297">
    <property type="entry name" value="ANK_REP_REGION"/>
    <property type="match status" value="1"/>
</dbReference>
<keyword evidence="1" id="KW-0677">Repeat</keyword>
<dbReference type="Proteomes" id="UP000472262">
    <property type="component" value="Unassembled WGS sequence"/>
</dbReference>
<reference evidence="7" key="1">
    <citation type="submission" date="2025-08" db="UniProtKB">
        <authorList>
            <consortium name="Ensembl"/>
        </authorList>
    </citation>
    <scope>IDENTIFICATION</scope>
</reference>
<feature type="compositionally biased region" description="Polar residues" evidence="5">
    <location>
        <begin position="120"/>
        <end position="134"/>
    </location>
</feature>
<accession>A0A672KEP6</accession>
<protein>
    <submittedName>
        <fullName evidence="7">Ankyrin repeat domain-containing protein SOWAHA-like</fullName>
    </submittedName>
</protein>
<reference evidence="7" key="2">
    <citation type="submission" date="2025-09" db="UniProtKB">
        <authorList>
            <consortium name="Ensembl"/>
        </authorList>
    </citation>
    <scope>IDENTIFICATION</scope>
</reference>
<feature type="domain" description="SOWAHA-C winged helix-turn-helix" evidence="6">
    <location>
        <begin position="3"/>
        <end position="86"/>
    </location>
</feature>
<organism evidence="7 8">
    <name type="scientific">Sinocyclocheilus grahami</name>
    <name type="common">Dianchi golden-line fish</name>
    <name type="synonym">Barbus grahami</name>
    <dbReference type="NCBI Taxonomy" id="75366"/>
    <lineage>
        <taxon>Eukaryota</taxon>
        <taxon>Metazoa</taxon>
        <taxon>Chordata</taxon>
        <taxon>Craniata</taxon>
        <taxon>Vertebrata</taxon>
        <taxon>Euteleostomi</taxon>
        <taxon>Actinopterygii</taxon>
        <taxon>Neopterygii</taxon>
        <taxon>Teleostei</taxon>
        <taxon>Ostariophysi</taxon>
        <taxon>Cypriniformes</taxon>
        <taxon>Cyprinidae</taxon>
        <taxon>Cyprininae</taxon>
        <taxon>Sinocyclocheilus</taxon>
    </lineage>
</organism>
<dbReference type="Ensembl" id="ENSSGRT00000008605.1">
    <property type="protein sequence ID" value="ENSSGRP00000007883.1"/>
    <property type="gene ID" value="ENSSGRG00000005392.1"/>
</dbReference>
<gene>
    <name evidence="7" type="primary">LOC107577181</name>
</gene>
<evidence type="ECO:0000256" key="1">
    <source>
        <dbReference type="ARBA" id="ARBA00022737"/>
    </source>
</evidence>
<evidence type="ECO:0000256" key="3">
    <source>
        <dbReference type="ARBA" id="ARBA00038122"/>
    </source>
</evidence>
<dbReference type="PANTHER" id="PTHR14491:SF2">
    <property type="entry name" value="ANKYRIN REPEAT DOMAIN-CONTAINING PROTEIN SOWAHA"/>
    <property type="match status" value="1"/>
</dbReference>
<dbReference type="PROSITE" id="PS50088">
    <property type="entry name" value="ANK_REPEAT"/>
    <property type="match status" value="1"/>
</dbReference>
<dbReference type="InterPro" id="IPR058889">
    <property type="entry name" value="WHD_SOWAHA-C"/>
</dbReference>
<evidence type="ECO:0000256" key="4">
    <source>
        <dbReference type="PROSITE-ProRule" id="PRU00023"/>
    </source>
</evidence>
<dbReference type="SMART" id="SM00248">
    <property type="entry name" value="ANK"/>
    <property type="match status" value="2"/>
</dbReference>
<sequence length="455" mass="51106">MALTQEALLNALLEGRGKVKNSELLGKFRDLLNCSDLAKKKQNRDLFKTFVNNIAVVKDFQDSKYIVLKKGYHHLLEASNDENAPREDCGKDGSHPEEDEKEKSTHSQNAEGKRSEQKALSRSSSKASDDTTPLSPIEIALGRSKNVDFKPKKSLHFSVPLKSDTDFSGVAKKEACTNKPCALPLRMPQIDMGHHNKKPSTETLGSGQELQPSPRCKRRTPTDNVACAGGSPQLRRLFKTPKQADEPKDSHHCPLDPVEHEWLVKSAAGQWNQVYGLLLKDAQLAEKKDFMSGFTALHWAVKCGDADMVCTIIEVSKKSDHGVDVNGKTNGGYTPLHIAAIHDQRSLIDLLVRKYGANRNIRDNCGKKPYHYLRKDVPGQLRELLGDPKATHQEVHHQVRDDYDPRKYSIGPLILPHPVGLKKKSKTRNQFISLNDDVRERDDDCKNMLQKIYFI</sequence>
<feature type="region of interest" description="Disordered" evidence="5">
    <location>
        <begin position="190"/>
        <end position="232"/>
    </location>
</feature>
<evidence type="ECO:0000256" key="5">
    <source>
        <dbReference type="SAM" id="MobiDB-lite"/>
    </source>
</evidence>
<proteinExistence type="inferred from homology"/>
<keyword evidence="2 4" id="KW-0040">ANK repeat</keyword>
<feature type="compositionally biased region" description="Polar residues" evidence="5">
    <location>
        <begin position="201"/>
        <end position="211"/>
    </location>
</feature>
<dbReference type="Pfam" id="PF25877">
    <property type="entry name" value="WHD_SOWAH"/>
    <property type="match status" value="1"/>
</dbReference>
<evidence type="ECO:0000256" key="2">
    <source>
        <dbReference type="ARBA" id="ARBA00023043"/>
    </source>
</evidence>
<dbReference type="Gene3D" id="1.25.40.20">
    <property type="entry name" value="Ankyrin repeat-containing domain"/>
    <property type="match status" value="1"/>
</dbReference>
<dbReference type="InParanoid" id="A0A672KEP6"/>
<dbReference type="InterPro" id="IPR002110">
    <property type="entry name" value="Ankyrin_rpt"/>
</dbReference>
<keyword evidence="8" id="KW-1185">Reference proteome</keyword>
<name>A0A672KEP6_SINGR</name>
<dbReference type="PANTHER" id="PTHR14491">
    <property type="entry name" value="SOSONDOWAH, ISOFORM G"/>
    <property type="match status" value="1"/>
</dbReference>
<dbReference type="InterPro" id="IPR036770">
    <property type="entry name" value="Ankyrin_rpt-contain_sf"/>
</dbReference>